<sequence length="246" mass="25479">MIEGSRPVALVTGAAGNIATAIALAFASAGYDLVLHHRASSPAFHALVEEAGRRGAATQSVQADLREPAEIRRVFATLGDSRLDVLVNCAGTYAPVDFLASTPEDWLASYSLHVVSAVTCIQQAVLLMQHGGAIINIASIAAHRSPAEHGPYAASKAALLSLTRSAALALADRGIRVNAVSPGLVWREGLDTAWPDGVASWRRQAPLGVPIQPDEVGGACLFLAEAGGITGEELVVDAGISVQADY</sequence>
<organism evidence="3 4">
    <name type="scientific">Nocardioides astragali</name>
    <dbReference type="NCBI Taxonomy" id="1776736"/>
    <lineage>
        <taxon>Bacteria</taxon>
        <taxon>Bacillati</taxon>
        <taxon>Actinomycetota</taxon>
        <taxon>Actinomycetes</taxon>
        <taxon>Propionibacteriales</taxon>
        <taxon>Nocardioidaceae</taxon>
        <taxon>Nocardioides</taxon>
    </lineage>
</organism>
<name>A0ABW2N917_9ACTN</name>
<dbReference type="InterPro" id="IPR020904">
    <property type="entry name" value="Sc_DH/Rdtase_CS"/>
</dbReference>
<dbReference type="PANTHER" id="PTHR43639:SF1">
    <property type="entry name" value="SHORT-CHAIN DEHYDROGENASE_REDUCTASE FAMILY PROTEIN"/>
    <property type="match status" value="1"/>
</dbReference>
<dbReference type="Proteomes" id="UP001596524">
    <property type="component" value="Unassembled WGS sequence"/>
</dbReference>
<dbReference type="SUPFAM" id="SSF51735">
    <property type="entry name" value="NAD(P)-binding Rossmann-fold domains"/>
    <property type="match status" value="1"/>
</dbReference>
<accession>A0ABW2N917</accession>
<comment type="caution">
    <text evidence="3">The sequence shown here is derived from an EMBL/GenBank/DDBJ whole genome shotgun (WGS) entry which is preliminary data.</text>
</comment>
<protein>
    <submittedName>
        <fullName evidence="3">SDR family NAD(P)-dependent oxidoreductase</fullName>
        <ecNumber evidence="3">1.1.1.-</ecNumber>
    </submittedName>
</protein>
<proteinExistence type="inferred from homology"/>
<evidence type="ECO:0000313" key="4">
    <source>
        <dbReference type="Proteomes" id="UP001596524"/>
    </source>
</evidence>
<comment type="similarity">
    <text evidence="1">Belongs to the short-chain dehydrogenases/reductases (SDR) family.</text>
</comment>
<reference evidence="4" key="1">
    <citation type="journal article" date="2019" name="Int. J. Syst. Evol. Microbiol.">
        <title>The Global Catalogue of Microorganisms (GCM) 10K type strain sequencing project: providing services to taxonomists for standard genome sequencing and annotation.</title>
        <authorList>
            <consortium name="The Broad Institute Genomics Platform"/>
            <consortium name="The Broad Institute Genome Sequencing Center for Infectious Disease"/>
            <person name="Wu L."/>
            <person name="Ma J."/>
        </authorList>
    </citation>
    <scope>NUCLEOTIDE SEQUENCE [LARGE SCALE GENOMIC DNA]</scope>
    <source>
        <strain evidence="4">FCH27</strain>
    </source>
</reference>
<dbReference type="CDD" id="cd05233">
    <property type="entry name" value="SDR_c"/>
    <property type="match status" value="1"/>
</dbReference>
<keyword evidence="4" id="KW-1185">Reference proteome</keyword>
<dbReference type="Pfam" id="PF13561">
    <property type="entry name" value="adh_short_C2"/>
    <property type="match status" value="1"/>
</dbReference>
<dbReference type="InterPro" id="IPR036291">
    <property type="entry name" value="NAD(P)-bd_dom_sf"/>
</dbReference>
<dbReference type="PRINTS" id="PR00081">
    <property type="entry name" value="GDHRDH"/>
</dbReference>
<dbReference type="EC" id="1.1.1.-" evidence="3"/>
<dbReference type="Gene3D" id="3.40.50.720">
    <property type="entry name" value="NAD(P)-binding Rossmann-like Domain"/>
    <property type="match status" value="1"/>
</dbReference>
<dbReference type="PRINTS" id="PR00080">
    <property type="entry name" value="SDRFAMILY"/>
</dbReference>
<gene>
    <name evidence="3" type="ORF">ACFQO6_18000</name>
</gene>
<dbReference type="EMBL" id="JBHTCH010000021">
    <property type="protein sequence ID" value="MFC7362173.1"/>
    <property type="molecule type" value="Genomic_DNA"/>
</dbReference>
<dbReference type="PROSITE" id="PS00061">
    <property type="entry name" value="ADH_SHORT"/>
    <property type="match status" value="1"/>
</dbReference>
<evidence type="ECO:0000256" key="1">
    <source>
        <dbReference type="ARBA" id="ARBA00006484"/>
    </source>
</evidence>
<dbReference type="GO" id="GO:0016491">
    <property type="term" value="F:oxidoreductase activity"/>
    <property type="evidence" value="ECO:0007669"/>
    <property type="project" value="UniProtKB-KW"/>
</dbReference>
<keyword evidence="2 3" id="KW-0560">Oxidoreductase</keyword>
<evidence type="ECO:0000256" key="2">
    <source>
        <dbReference type="ARBA" id="ARBA00023002"/>
    </source>
</evidence>
<dbReference type="InterPro" id="IPR002347">
    <property type="entry name" value="SDR_fam"/>
</dbReference>
<evidence type="ECO:0000313" key="3">
    <source>
        <dbReference type="EMBL" id="MFC7362173.1"/>
    </source>
</evidence>
<dbReference type="RefSeq" id="WP_255892097.1">
    <property type="nucleotide sequence ID" value="NZ_JAFMZM010000005.1"/>
</dbReference>
<dbReference type="PANTHER" id="PTHR43639">
    <property type="entry name" value="OXIDOREDUCTASE, SHORT-CHAIN DEHYDROGENASE/REDUCTASE FAMILY (AFU_ORTHOLOGUE AFUA_5G02870)"/>
    <property type="match status" value="1"/>
</dbReference>